<protein>
    <submittedName>
        <fullName evidence="13">Attacin</fullName>
    </submittedName>
</protein>
<proteinExistence type="evidence at transcript level"/>
<keyword evidence="8" id="KW-0391">Immunity</keyword>
<dbReference type="EMBL" id="KF146178">
    <property type="protein sequence ID" value="AGV28582.1"/>
    <property type="molecule type" value="mRNA"/>
</dbReference>
<dbReference type="AlphaFoldDB" id="T2C8M9"/>
<sequence length="204" mass="21381">MLSLVFALGCLLVGVNSQGTISMGVNSDGSSSFGAKLPLVTGSRNQLSAIGQIAQPSGAITKGLALDNAAGHGLSVSHTSLPGFGSQLTGAGRLGLVHSGNHQLDVNAFATRNMPTKFPGAPNFNTVGGNLDYMFKNRVGATLSASHTPFLQRTDYSAMGKLNLFQSPSTRFDVNAGLQRSITPQFSQTQPFGGFSLTKFFKRR</sequence>
<organism evidence="13">
    <name type="scientific">Ostrinia furnacalis</name>
    <name type="common">Asian corn borer</name>
    <dbReference type="NCBI Taxonomy" id="93504"/>
    <lineage>
        <taxon>Eukaryota</taxon>
        <taxon>Metazoa</taxon>
        <taxon>Ecdysozoa</taxon>
        <taxon>Arthropoda</taxon>
        <taxon>Hexapoda</taxon>
        <taxon>Insecta</taxon>
        <taxon>Pterygota</taxon>
        <taxon>Neoptera</taxon>
        <taxon>Endopterygota</taxon>
        <taxon>Lepidoptera</taxon>
        <taxon>Glossata</taxon>
        <taxon>Ditrysia</taxon>
        <taxon>Pyraloidea</taxon>
        <taxon>Crambidae</taxon>
        <taxon>Pyraustinae</taxon>
        <taxon>Ostrinia</taxon>
    </lineage>
</organism>
<evidence type="ECO:0000256" key="10">
    <source>
        <dbReference type="SAM" id="SignalP"/>
    </source>
</evidence>
<evidence type="ECO:0000256" key="2">
    <source>
        <dbReference type="ARBA" id="ARBA00007550"/>
    </source>
</evidence>
<evidence type="ECO:0000256" key="9">
    <source>
        <dbReference type="ARBA" id="ARBA00023022"/>
    </source>
</evidence>
<evidence type="ECO:0000259" key="11">
    <source>
        <dbReference type="Pfam" id="PF03768"/>
    </source>
</evidence>
<keyword evidence="5" id="KW-0399">Innate immunity</keyword>
<name>T2C8M9_OSTFU</name>
<keyword evidence="6" id="KW-0165">Cleavage on pair of basic residues</keyword>
<keyword evidence="9" id="KW-0044">Antibiotic</keyword>
<keyword evidence="4" id="KW-0929">Antimicrobial</keyword>
<reference evidence="13" key="1">
    <citation type="journal article" date="2013" name="Int. J. Biol. Sci.">
        <title>Identification and Expression Profile Analysis of Antimicrobial Peptide/Protein in Asian Corn Borer, Ostrinia furnacalis (Guenee).</title>
        <authorList>
            <person name="Zhang M."/>
            <person name="Zhou F."/>
            <person name="Chu Y."/>
            <person name="Zhao Z."/>
            <person name="An C."/>
        </authorList>
    </citation>
    <scope>NUCLEOTIDE SEQUENCE</scope>
</reference>
<dbReference type="InterPro" id="IPR005520">
    <property type="entry name" value="Attacin_N"/>
</dbReference>
<dbReference type="GO" id="GO:0045087">
    <property type="term" value="P:innate immune response"/>
    <property type="evidence" value="ECO:0007669"/>
    <property type="project" value="UniProtKB-KW"/>
</dbReference>
<evidence type="ECO:0000256" key="5">
    <source>
        <dbReference type="ARBA" id="ARBA00022588"/>
    </source>
</evidence>
<comment type="similarity">
    <text evidence="2">Belongs to the attacin/sarcotoxin-2 family.</text>
</comment>
<comment type="subcellular location">
    <subcellularLocation>
        <location evidence="1">Secreted</location>
    </subcellularLocation>
</comment>
<dbReference type="GO" id="GO:0042742">
    <property type="term" value="P:defense response to bacterium"/>
    <property type="evidence" value="ECO:0007669"/>
    <property type="project" value="UniProtKB-KW"/>
</dbReference>
<dbReference type="Pfam" id="PF03769">
    <property type="entry name" value="Attacin_C"/>
    <property type="match status" value="1"/>
</dbReference>
<evidence type="ECO:0000256" key="6">
    <source>
        <dbReference type="ARBA" id="ARBA00022685"/>
    </source>
</evidence>
<evidence type="ECO:0000256" key="1">
    <source>
        <dbReference type="ARBA" id="ARBA00004613"/>
    </source>
</evidence>
<evidence type="ECO:0000256" key="4">
    <source>
        <dbReference type="ARBA" id="ARBA00022529"/>
    </source>
</evidence>
<keyword evidence="3" id="KW-0964">Secreted</keyword>
<accession>T2C8M9</accession>
<evidence type="ECO:0000256" key="7">
    <source>
        <dbReference type="ARBA" id="ARBA00022729"/>
    </source>
</evidence>
<dbReference type="InterPro" id="IPR005521">
    <property type="entry name" value="Attacin_C"/>
</dbReference>
<dbReference type="Pfam" id="PF03768">
    <property type="entry name" value="Attacin_N"/>
    <property type="match status" value="1"/>
</dbReference>
<feature type="signal peptide" evidence="10">
    <location>
        <begin position="1"/>
        <end position="17"/>
    </location>
</feature>
<evidence type="ECO:0000313" key="13">
    <source>
        <dbReference type="EMBL" id="AGV28582.1"/>
    </source>
</evidence>
<evidence type="ECO:0000256" key="8">
    <source>
        <dbReference type="ARBA" id="ARBA00022859"/>
    </source>
</evidence>
<dbReference type="GO" id="GO:0005576">
    <property type="term" value="C:extracellular region"/>
    <property type="evidence" value="ECO:0007669"/>
    <property type="project" value="UniProtKB-SubCell"/>
</dbReference>
<evidence type="ECO:0000256" key="3">
    <source>
        <dbReference type="ARBA" id="ARBA00022525"/>
    </source>
</evidence>
<keyword evidence="7 10" id="KW-0732">Signal</keyword>
<feature type="domain" description="Attacin C-terminal" evidence="12">
    <location>
        <begin position="82"/>
        <end position="201"/>
    </location>
</feature>
<feature type="chain" id="PRO_5004598009" evidence="10">
    <location>
        <begin position="18"/>
        <end position="204"/>
    </location>
</feature>
<feature type="domain" description="Attacin N-terminal" evidence="11">
    <location>
        <begin position="22"/>
        <end position="79"/>
    </location>
</feature>
<evidence type="ECO:0000259" key="12">
    <source>
        <dbReference type="Pfam" id="PF03769"/>
    </source>
</evidence>